<dbReference type="Proteomes" id="UP000198546">
    <property type="component" value="Chromosome i"/>
</dbReference>
<accession>A0A1G6VTZ5</accession>
<protein>
    <submittedName>
        <fullName evidence="3">Coenzyme F420 hydrogenase subunit beta</fullName>
    </submittedName>
</protein>
<evidence type="ECO:0000313" key="4">
    <source>
        <dbReference type="Proteomes" id="UP000198546"/>
    </source>
</evidence>
<keyword evidence="4" id="KW-1185">Reference proteome</keyword>
<dbReference type="PANTHER" id="PTHR31332:SF0">
    <property type="entry name" value="7-HYDROXYMETHYL CHLOROPHYLL A REDUCTASE, CHLOROPLASTIC"/>
    <property type="match status" value="1"/>
</dbReference>
<evidence type="ECO:0000259" key="1">
    <source>
        <dbReference type="Pfam" id="PF04422"/>
    </source>
</evidence>
<dbReference type="Pfam" id="PF04422">
    <property type="entry name" value="FrhB_FdhB_N"/>
    <property type="match status" value="1"/>
</dbReference>
<proteinExistence type="predicted"/>
<dbReference type="GO" id="GO:0033354">
    <property type="term" value="P:chlorophyll cycle"/>
    <property type="evidence" value="ECO:0007669"/>
    <property type="project" value="TreeGrafter"/>
</dbReference>
<dbReference type="STRING" id="675864.SAMN04489747_1257"/>
<dbReference type="PANTHER" id="PTHR31332">
    <property type="entry name" value="7-HYDROXYMETHYL CHLOROPHYLL A REDUCTASE, CHLOROPLASTIC"/>
    <property type="match status" value="1"/>
</dbReference>
<reference evidence="3 4" key="1">
    <citation type="submission" date="2016-10" db="EMBL/GenBank/DDBJ databases">
        <authorList>
            <person name="de Groot N.N."/>
        </authorList>
    </citation>
    <scope>NUCLEOTIDE SEQUENCE [LARGE SCALE GENOMIC DNA]</scope>
    <source>
        <strain evidence="3 4">MON 2.2</strain>
    </source>
</reference>
<feature type="domain" description="Coenzyme F420 hydrogenase/dehydrogenase beta subunit C-terminal" evidence="2">
    <location>
        <begin position="179"/>
        <end position="339"/>
    </location>
</feature>
<sequence length="417" mass="44742">MEAGRALDGQIAEVVAADLCSGCGACTQLDPGLEMAYDDGGFLRPRRRAAVDGGPGPDDAEAARTFRRMCPGVTLVRPTTPGTRWHPTMGAHLQAWSAWAADSGTRHRGSSGGVLTALSGWLASQERPCVVVGADREDVRRTVTLQITSREEALASAGSRYNPVAVAAQDGVTDPAGVVTGKPCEVAAIRQLDHARGQQDPLLLSFFCAGTPSQQATDRALSEIGVGPGVVVKDLWFRGRGWPGRFTAVTDEGTTSLSYDESWGKLLGPAVQWRCKVCPDGVGEFSDITAADFWEADERGYPVFGEQDGRSALLARTERGRQVVEEAIAAGVIDARPLEVEALATVQPFQRLRRSTLLGRGLGSRLGGRRMPRYRGFGLWRLAARNPRASWRAAKGTFWRVRRARAETAPFAAGESA</sequence>
<evidence type="ECO:0000313" key="3">
    <source>
        <dbReference type="EMBL" id="SDD57092.1"/>
    </source>
</evidence>
<dbReference type="AlphaFoldDB" id="A0A1G6VTZ5"/>
<gene>
    <name evidence="3" type="ORF">SAMN04489747_1257</name>
</gene>
<name>A0A1G6VTZ5_9ACTN</name>
<dbReference type="EMBL" id="LT629688">
    <property type="protein sequence ID" value="SDD57092.1"/>
    <property type="molecule type" value="Genomic_DNA"/>
</dbReference>
<dbReference type="InterPro" id="IPR007516">
    <property type="entry name" value="Co_F420_Hydgase/DH_bsu_N"/>
</dbReference>
<feature type="domain" description="Coenzyme F420 hydrogenase/dehydrogenase beta subunit N-terminal" evidence="1">
    <location>
        <begin position="96"/>
        <end position="167"/>
    </location>
</feature>
<evidence type="ECO:0000259" key="2">
    <source>
        <dbReference type="Pfam" id="PF04432"/>
    </source>
</evidence>
<dbReference type="InterPro" id="IPR045220">
    <property type="entry name" value="FRHB/FDHB/HCAR-like"/>
</dbReference>
<organism evidence="3 4">
    <name type="scientific">Auraticoccus monumenti</name>
    <dbReference type="NCBI Taxonomy" id="675864"/>
    <lineage>
        <taxon>Bacteria</taxon>
        <taxon>Bacillati</taxon>
        <taxon>Actinomycetota</taxon>
        <taxon>Actinomycetes</taxon>
        <taxon>Propionibacteriales</taxon>
        <taxon>Propionibacteriaceae</taxon>
        <taxon>Auraticoccus</taxon>
    </lineage>
</organism>
<dbReference type="InterPro" id="IPR007525">
    <property type="entry name" value="FrhB_FdhB_C"/>
</dbReference>
<dbReference type="RefSeq" id="WP_090591640.1">
    <property type="nucleotide sequence ID" value="NZ_LT629688.1"/>
</dbReference>
<dbReference type="OrthoDB" id="3247493at2"/>
<dbReference type="Pfam" id="PF04432">
    <property type="entry name" value="FrhB_FdhB_C"/>
    <property type="match status" value="1"/>
</dbReference>
<dbReference type="GO" id="GO:0090415">
    <property type="term" value="F:7-hydroxymethyl chlorophyll a reductase activity"/>
    <property type="evidence" value="ECO:0007669"/>
    <property type="project" value="TreeGrafter"/>
</dbReference>